<keyword evidence="2" id="KW-1185">Reference proteome</keyword>
<evidence type="ECO:0000313" key="1">
    <source>
        <dbReference type="EMBL" id="VDL87457.1"/>
    </source>
</evidence>
<organism evidence="3">
    <name type="scientific">Nippostrongylus brasiliensis</name>
    <name type="common">Rat hookworm</name>
    <dbReference type="NCBI Taxonomy" id="27835"/>
    <lineage>
        <taxon>Eukaryota</taxon>
        <taxon>Metazoa</taxon>
        <taxon>Ecdysozoa</taxon>
        <taxon>Nematoda</taxon>
        <taxon>Chromadorea</taxon>
        <taxon>Rhabditida</taxon>
        <taxon>Rhabditina</taxon>
        <taxon>Rhabditomorpha</taxon>
        <taxon>Strongyloidea</taxon>
        <taxon>Heligmosomidae</taxon>
        <taxon>Nippostrongylus</taxon>
    </lineage>
</organism>
<sequence length="59" mass="6637">MCYAMSDDNAKVCAGPELDEASDLCVSIQQLLESRHETDPADINFVQPLVQVCRLCRFF</sequence>
<reference evidence="3" key="1">
    <citation type="submission" date="2017-02" db="UniProtKB">
        <authorList>
            <consortium name="WormBaseParasite"/>
        </authorList>
    </citation>
    <scope>IDENTIFICATION</scope>
</reference>
<gene>
    <name evidence="1" type="ORF">NBR_LOCUS22548</name>
</gene>
<evidence type="ECO:0000313" key="3">
    <source>
        <dbReference type="WBParaSite" id="NBR_0002254701-mRNA-1"/>
    </source>
</evidence>
<accession>A0A0N4YZ75</accession>
<dbReference type="Proteomes" id="UP000271162">
    <property type="component" value="Unassembled WGS sequence"/>
</dbReference>
<protein>
    <submittedName>
        <fullName evidence="1 3">Uncharacterized protein</fullName>
    </submittedName>
</protein>
<proteinExistence type="predicted"/>
<evidence type="ECO:0000313" key="2">
    <source>
        <dbReference type="Proteomes" id="UP000271162"/>
    </source>
</evidence>
<dbReference type="AlphaFoldDB" id="A0A0N4YZ75"/>
<reference evidence="1 2" key="2">
    <citation type="submission" date="2018-11" db="EMBL/GenBank/DDBJ databases">
        <authorList>
            <consortium name="Pathogen Informatics"/>
        </authorList>
    </citation>
    <scope>NUCLEOTIDE SEQUENCE [LARGE SCALE GENOMIC DNA]</scope>
</reference>
<dbReference type="WBParaSite" id="NBR_0002254701-mRNA-1">
    <property type="protein sequence ID" value="NBR_0002254701-mRNA-1"/>
    <property type="gene ID" value="NBR_0002254701"/>
</dbReference>
<dbReference type="EMBL" id="UYSL01028320">
    <property type="protein sequence ID" value="VDL87457.1"/>
    <property type="molecule type" value="Genomic_DNA"/>
</dbReference>
<name>A0A0N4YZ75_NIPBR</name>